<organism evidence="1 2">
    <name type="scientific">Kribbella caucasensis</name>
    <dbReference type="NCBI Taxonomy" id="2512215"/>
    <lineage>
        <taxon>Bacteria</taxon>
        <taxon>Bacillati</taxon>
        <taxon>Actinomycetota</taxon>
        <taxon>Actinomycetes</taxon>
        <taxon>Propionibacteriales</taxon>
        <taxon>Kribbellaceae</taxon>
        <taxon>Kribbella</taxon>
    </lineage>
</organism>
<proteinExistence type="predicted"/>
<sequence>MSQGEQWRVQLLLGDHLVEEHIGPAGLAERYANVIRLRIQGLPGRRLHCERVSEHELAYPASRPYDPRD</sequence>
<accession>A0A4R6KA38</accession>
<evidence type="ECO:0000313" key="1">
    <source>
        <dbReference type="EMBL" id="TDO46660.1"/>
    </source>
</evidence>
<dbReference type="EMBL" id="SNWQ01000010">
    <property type="protein sequence ID" value="TDO46660.1"/>
    <property type="molecule type" value="Genomic_DNA"/>
</dbReference>
<comment type="caution">
    <text evidence="1">The sequence shown here is derived from an EMBL/GenBank/DDBJ whole genome shotgun (WGS) entry which is preliminary data.</text>
</comment>
<keyword evidence="2" id="KW-1185">Reference proteome</keyword>
<evidence type="ECO:0000313" key="2">
    <source>
        <dbReference type="Proteomes" id="UP000295388"/>
    </source>
</evidence>
<dbReference type="AlphaFoldDB" id="A0A4R6KA38"/>
<gene>
    <name evidence="1" type="ORF">EV643_11043</name>
</gene>
<reference evidence="1 2" key="1">
    <citation type="submission" date="2019-03" db="EMBL/GenBank/DDBJ databases">
        <title>Genomic Encyclopedia of Type Strains, Phase III (KMG-III): the genomes of soil and plant-associated and newly described type strains.</title>
        <authorList>
            <person name="Whitman W."/>
        </authorList>
    </citation>
    <scope>NUCLEOTIDE SEQUENCE [LARGE SCALE GENOMIC DNA]</scope>
    <source>
        <strain evidence="1 2">VKM Ac-2527</strain>
    </source>
</reference>
<dbReference type="RefSeq" id="WP_133801829.1">
    <property type="nucleotide sequence ID" value="NZ_SNWQ01000010.1"/>
</dbReference>
<dbReference type="OrthoDB" id="3830896at2"/>
<dbReference type="Proteomes" id="UP000295388">
    <property type="component" value="Unassembled WGS sequence"/>
</dbReference>
<name>A0A4R6KA38_9ACTN</name>
<protein>
    <submittedName>
        <fullName evidence="1">Uncharacterized protein</fullName>
    </submittedName>
</protein>